<dbReference type="SFLD" id="SFLDF00010">
    <property type="entry name" value="dipeptide_epimerase"/>
    <property type="match status" value="1"/>
</dbReference>
<dbReference type="InterPro" id="IPR034603">
    <property type="entry name" value="Dipeptide_epimerase"/>
</dbReference>
<dbReference type="InterPro" id="IPR029017">
    <property type="entry name" value="Enolase-like_N"/>
</dbReference>
<comment type="cofactor">
    <cofactor evidence="5">
        <name>Mg(2+)</name>
        <dbReference type="ChEBI" id="CHEBI:18420"/>
    </cofactor>
    <text evidence="5">Binds 1 Mg(2+) ion per subunit.</text>
</comment>
<dbReference type="PANTHER" id="PTHR48080:SF3">
    <property type="entry name" value="ENOLASE SUPERFAMILY MEMBER DDB_G0284701"/>
    <property type="match status" value="1"/>
</dbReference>
<dbReference type="EC" id="5.1.1.-" evidence="5"/>
<evidence type="ECO:0000256" key="3">
    <source>
        <dbReference type="ARBA" id="ARBA00022842"/>
    </source>
</evidence>
<keyword evidence="3 5" id="KW-0460">Magnesium</keyword>
<dbReference type="InterPro" id="IPR013342">
    <property type="entry name" value="Mandelate_racemase_C"/>
</dbReference>
<dbReference type="Gene3D" id="3.30.390.10">
    <property type="entry name" value="Enolase-like, N-terminal domain"/>
    <property type="match status" value="1"/>
</dbReference>
<dbReference type="InterPro" id="IPR029065">
    <property type="entry name" value="Enolase_C-like"/>
</dbReference>
<proteinExistence type="inferred from homology"/>
<dbReference type="InterPro" id="IPR034593">
    <property type="entry name" value="DgoD-like"/>
</dbReference>
<gene>
    <name evidence="7" type="primary">dgcA</name>
    <name evidence="7" type="ORF">ACFSNC_21925</name>
</gene>
<evidence type="ECO:0000256" key="2">
    <source>
        <dbReference type="ARBA" id="ARBA00022723"/>
    </source>
</evidence>
<dbReference type="InterPro" id="IPR036849">
    <property type="entry name" value="Enolase-like_C_sf"/>
</dbReference>
<dbReference type="InterPro" id="IPR013341">
    <property type="entry name" value="Mandelate_racemase_N_dom"/>
</dbReference>
<dbReference type="Pfam" id="PF02746">
    <property type="entry name" value="MR_MLE_N"/>
    <property type="match status" value="1"/>
</dbReference>
<evidence type="ECO:0000259" key="6">
    <source>
        <dbReference type="SMART" id="SM00922"/>
    </source>
</evidence>
<evidence type="ECO:0000256" key="1">
    <source>
        <dbReference type="ARBA" id="ARBA00008031"/>
    </source>
</evidence>
<dbReference type="CDD" id="cd03319">
    <property type="entry name" value="L-Ala-DL-Glu_epimerase"/>
    <property type="match status" value="1"/>
</dbReference>
<dbReference type="SUPFAM" id="SSF51604">
    <property type="entry name" value="Enolase C-terminal domain-like"/>
    <property type="match status" value="1"/>
</dbReference>
<dbReference type="PANTHER" id="PTHR48080">
    <property type="entry name" value="D-GALACTONATE DEHYDRATASE-RELATED"/>
    <property type="match status" value="1"/>
</dbReference>
<sequence length="325" mass="33837">MPQLLVHAERFPINGRFTIARSSKTEAAVVVAELRDGVHVGRGECVPYARYGESVEATVAALKALAGDVAGGLDRTALQERLPPGAARNALDCAFWDLAAKQSGRRVFELAGLPAPQRVVTAYTISLDTPAAMAEAARAAARPLLKLKLGAAGDVERLAAIRAAVPDSELIVDANEGWRAEELPAYFAACAGAGVTLIEQPLPAGADAALADIARPVPICADESVHGRDSLAGLVGRYDAVNVKLDKTGGLTEALALAREARDAGLDVMVGCMVATSLAMAPALLVAGLARIVDLDGPLLLARDREPALRYEGSLVYPPEPGLWG</sequence>
<reference evidence="8" key="1">
    <citation type="journal article" date="2019" name="Int. J. Syst. Evol. Microbiol.">
        <title>The Global Catalogue of Microorganisms (GCM) 10K type strain sequencing project: providing services to taxonomists for standard genome sequencing and annotation.</title>
        <authorList>
            <consortium name="The Broad Institute Genomics Platform"/>
            <consortium name="The Broad Institute Genome Sequencing Center for Infectious Disease"/>
            <person name="Wu L."/>
            <person name="Ma J."/>
        </authorList>
    </citation>
    <scope>NUCLEOTIDE SEQUENCE [LARGE SCALE GENOMIC DNA]</scope>
    <source>
        <strain evidence="8">CCM 7435</strain>
    </source>
</reference>
<keyword evidence="4 5" id="KW-0413">Isomerase</keyword>
<dbReference type="NCBIfam" id="NF011708">
    <property type="entry name" value="PRK15129.1"/>
    <property type="match status" value="1"/>
</dbReference>
<name>A0ABW4Z3H2_9HYPH</name>
<evidence type="ECO:0000256" key="5">
    <source>
        <dbReference type="RuleBase" id="RU366006"/>
    </source>
</evidence>
<accession>A0ABW4Z3H2</accession>
<dbReference type="SMART" id="SM00922">
    <property type="entry name" value="MR_MLE"/>
    <property type="match status" value="1"/>
</dbReference>
<dbReference type="SUPFAM" id="SSF54826">
    <property type="entry name" value="Enolase N-terminal domain-like"/>
    <property type="match status" value="1"/>
</dbReference>
<evidence type="ECO:0000313" key="7">
    <source>
        <dbReference type="EMBL" id="MFD2143074.1"/>
    </source>
</evidence>
<evidence type="ECO:0000256" key="4">
    <source>
        <dbReference type="ARBA" id="ARBA00023235"/>
    </source>
</evidence>
<evidence type="ECO:0000313" key="8">
    <source>
        <dbReference type="Proteomes" id="UP001597299"/>
    </source>
</evidence>
<protein>
    <recommendedName>
        <fullName evidence="5">Dipeptide epimerase</fullName>
        <ecNumber evidence="5">5.1.1.-</ecNumber>
    </recommendedName>
</protein>
<dbReference type="SFLD" id="SFLDG00180">
    <property type="entry name" value="muconate_cycloisomerase"/>
    <property type="match status" value="1"/>
</dbReference>
<comment type="caution">
    <text evidence="7">The sequence shown here is derived from an EMBL/GenBank/DDBJ whole genome shotgun (WGS) entry which is preliminary data.</text>
</comment>
<dbReference type="SFLD" id="SFLDS00001">
    <property type="entry name" value="Enolase"/>
    <property type="match status" value="1"/>
</dbReference>
<dbReference type="Gene3D" id="3.20.20.120">
    <property type="entry name" value="Enolase-like C-terminal domain"/>
    <property type="match status" value="1"/>
</dbReference>
<keyword evidence="8" id="KW-1185">Reference proteome</keyword>
<dbReference type="EMBL" id="JBHUHD010000001">
    <property type="protein sequence ID" value="MFD2143074.1"/>
    <property type="molecule type" value="Genomic_DNA"/>
</dbReference>
<feature type="domain" description="Mandelate racemase/muconate lactonizing enzyme C-terminal" evidence="6">
    <location>
        <begin position="130"/>
        <end position="220"/>
    </location>
</feature>
<dbReference type="Proteomes" id="UP001597299">
    <property type="component" value="Unassembled WGS sequence"/>
</dbReference>
<dbReference type="Pfam" id="PF13378">
    <property type="entry name" value="MR_MLE_C"/>
    <property type="match status" value="1"/>
</dbReference>
<dbReference type="NCBIfam" id="NF042940">
    <property type="entry name" value="racemase_DgcA"/>
    <property type="match status" value="1"/>
</dbReference>
<dbReference type="RefSeq" id="WP_213355929.1">
    <property type="nucleotide sequence ID" value="NZ_JAHBGB010000044.1"/>
</dbReference>
<organism evidence="7 8">
    <name type="scientific">Ancylobacter oerskovii</name>
    <dbReference type="NCBI Taxonomy" id="459519"/>
    <lineage>
        <taxon>Bacteria</taxon>
        <taxon>Pseudomonadati</taxon>
        <taxon>Pseudomonadota</taxon>
        <taxon>Alphaproteobacteria</taxon>
        <taxon>Hyphomicrobiales</taxon>
        <taxon>Xanthobacteraceae</taxon>
        <taxon>Ancylobacter</taxon>
    </lineage>
</organism>
<comment type="similarity">
    <text evidence="1 5">Belongs to the mandelate racemase/muconate lactonizing enzyme family.</text>
</comment>
<keyword evidence="2 5" id="KW-0479">Metal-binding</keyword>